<organism evidence="1 2">
    <name type="scientific">Tanacetum coccineum</name>
    <dbReference type="NCBI Taxonomy" id="301880"/>
    <lineage>
        <taxon>Eukaryota</taxon>
        <taxon>Viridiplantae</taxon>
        <taxon>Streptophyta</taxon>
        <taxon>Embryophyta</taxon>
        <taxon>Tracheophyta</taxon>
        <taxon>Spermatophyta</taxon>
        <taxon>Magnoliopsida</taxon>
        <taxon>eudicotyledons</taxon>
        <taxon>Gunneridae</taxon>
        <taxon>Pentapetalae</taxon>
        <taxon>asterids</taxon>
        <taxon>campanulids</taxon>
        <taxon>Asterales</taxon>
        <taxon>Asteraceae</taxon>
        <taxon>Asteroideae</taxon>
        <taxon>Anthemideae</taxon>
        <taxon>Anthemidinae</taxon>
        <taxon>Tanacetum</taxon>
    </lineage>
</organism>
<accession>A0ABQ5IF46</accession>
<reference evidence="1" key="2">
    <citation type="submission" date="2022-01" db="EMBL/GenBank/DDBJ databases">
        <authorList>
            <person name="Yamashiro T."/>
            <person name="Shiraishi A."/>
            <person name="Satake H."/>
            <person name="Nakayama K."/>
        </authorList>
    </citation>
    <scope>NUCLEOTIDE SEQUENCE</scope>
</reference>
<evidence type="ECO:0000313" key="2">
    <source>
        <dbReference type="Proteomes" id="UP001151760"/>
    </source>
</evidence>
<sequence length="111" mass="12372">MLRGEGEGFMDVVEMSNRTILEGILNLISTNVGAPPSAAGTDGERRDRLLIMCVSRCYAIKREEKEIETEEGKARKEIASTIDVEAEVVTEIWVGKESETEIMIIREGIWA</sequence>
<keyword evidence="2" id="KW-1185">Reference proteome</keyword>
<dbReference type="EMBL" id="BQNB010020665">
    <property type="protein sequence ID" value="GJT98336.1"/>
    <property type="molecule type" value="Genomic_DNA"/>
</dbReference>
<name>A0ABQ5IF46_9ASTR</name>
<gene>
    <name evidence="1" type="ORF">Tco_1093854</name>
</gene>
<reference evidence="1" key="1">
    <citation type="journal article" date="2022" name="Int. J. Mol. Sci.">
        <title>Draft Genome of Tanacetum Coccineum: Genomic Comparison of Closely Related Tanacetum-Family Plants.</title>
        <authorList>
            <person name="Yamashiro T."/>
            <person name="Shiraishi A."/>
            <person name="Nakayama K."/>
            <person name="Satake H."/>
        </authorList>
    </citation>
    <scope>NUCLEOTIDE SEQUENCE</scope>
</reference>
<evidence type="ECO:0000313" key="1">
    <source>
        <dbReference type="EMBL" id="GJT98336.1"/>
    </source>
</evidence>
<proteinExistence type="predicted"/>
<comment type="caution">
    <text evidence="1">The sequence shown here is derived from an EMBL/GenBank/DDBJ whole genome shotgun (WGS) entry which is preliminary data.</text>
</comment>
<protein>
    <submittedName>
        <fullName evidence="1">Uncharacterized protein</fullName>
    </submittedName>
</protein>
<dbReference type="Proteomes" id="UP001151760">
    <property type="component" value="Unassembled WGS sequence"/>
</dbReference>